<feature type="transmembrane region" description="Helical" evidence="9">
    <location>
        <begin position="301"/>
        <end position="323"/>
    </location>
</feature>
<evidence type="ECO:0000256" key="8">
    <source>
        <dbReference type="ARBA" id="ARBA00026081"/>
    </source>
</evidence>
<proteinExistence type="inferred from homology"/>
<comment type="function">
    <text evidence="1">Part of the ABC transporter complex LptBFG involved in the translocation of lipopolysaccharide (LPS) from the inner membrane to the outer membrane.</text>
</comment>
<keyword evidence="11" id="KW-1185">Reference proteome</keyword>
<organism evidence="10 11">
    <name type="scientific">Reinekea marina</name>
    <dbReference type="NCBI Taxonomy" id="1310421"/>
    <lineage>
        <taxon>Bacteria</taxon>
        <taxon>Pseudomonadati</taxon>
        <taxon>Pseudomonadota</taxon>
        <taxon>Gammaproteobacteria</taxon>
        <taxon>Oceanospirillales</taxon>
        <taxon>Saccharospirillaceae</taxon>
        <taxon>Reinekea</taxon>
    </lineage>
</organism>
<reference evidence="11" key="1">
    <citation type="journal article" date="2019" name="Int. J. Syst. Evol. Microbiol.">
        <title>The Global Catalogue of Microorganisms (GCM) 10K type strain sequencing project: providing services to taxonomists for standard genome sequencing and annotation.</title>
        <authorList>
            <consortium name="The Broad Institute Genomics Platform"/>
            <consortium name="The Broad Institute Genome Sequencing Center for Infectious Disease"/>
            <person name="Wu L."/>
            <person name="Ma J."/>
        </authorList>
    </citation>
    <scope>NUCLEOTIDE SEQUENCE [LARGE SCALE GENOMIC DNA]</scope>
    <source>
        <strain evidence="11">CECT 8288</strain>
    </source>
</reference>
<evidence type="ECO:0000256" key="3">
    <source>
        <dbReference type="ARBA" id="ARBA00007725"/>
    </source>
</evidence>
<evidence type="ECO:0000256" key="1">
    <source>
        <dbReference type="ARBA" id="ARBA00002265"/>
    </source>
</evidence>
<feature type="transmembrane region" description="Helical" evidence="9">
    <location>
        <begin position="61"/>
        <end position="82"/>
    </location>
</feature>
<sequence length="352" mass="39482">MTVINKHIFKIQFLSVAVAFLGMGLIDIVLASLNELNYRTNETYTASPAIQYVLYTAPARLYVYSPYIILIGVLFATGQMANDRELVIYESATLMKMQIVKKILIAPIVWTCLFFAFGETIAPYYELKAKEIRDLAASKTSTQYGVWHKDQNSFYFFNALDQNGKVTGGYRIESSRSDAKPVTTKFNSLVYVGEGVWQANGTLDKIHTETGVEKVEAEIQHWSMQVTPKLLLTKTNSGLNLSLFTLFTYTRYLSEQGLNNNQYALKFWQKIVQPLLTLSLVCLGITFIFGPLRESSMGARVFSGLMVSLVLNIIQSVLSPLALSFAIPTYYVALTPLLIVILLNIVLLLKAK</sequence>
<protein>
    <submittedName>
        <fullName evidence="10">LPS export ABC transporter permease LptG</fullName>
    </submittedName>
</protein>
<dbReference type="InterPro" id="IPR005495">
    <property type="entry name" value="LptG/LptF_permease"/>
</dbReference>
<keyword evidence="4" id="KW-1003">Cell membrane</keyword>
<feature type="transmembrane region" description="Helical" evidence="9">
    <location>
        <begin position="329"/>
        <end position="349"/>
    </location>
</feature>
<evidence type="ECO:0000256" key="7">
    <source>
        <dbReference type="ARBA" id="ARBA00023136"/>
    </source>
</evidence>
<accession>A0ABV7WVR6</accession>
<comment type="subunit">
    <text evidence="8">Component of the lipopolysaccharide transport and assembly complex. The LptBFG transporter is composed of two ATP-binding proteins (LptB) and two transmembrane proteins (LptF and LptG).</text>
</comment>
<comment type="subcellular location">
    <subcellularLocation>
        <location evidence="2">Cell membrane</location>
        <topology evidence="2">Multi-pass membrane protein</topology>
    </subcellularLocation>
</comment>
<dbReference type="Pfam" id="PF03739">
    <property type="entry name" value="LptF_LptG"/>
    <property type="match status" value="1"/>
</dbReference>
<evidence type="ECO:0000256" key="2">
    <source>
        <dbReference type="ARBA" id="ARBA00004651"/>
    </source>
</evidence>
<evidence type="ECO:0000313" key="10">
    <source>
        <dbReference type="EMBL" id="MFC3701980.1"/>
    </source>
</evidence>
<evidence type="ECO:0000313" key="11">
    <source>
        <dbReference type="Proteomes" id="UP001595710"/>
    </source>
</evidence>
<feature type="transmembrane region" description="Helical" evidence="9">
    <location>
        <begin position="103"/>
        <end position="125"/>
    </location>
</feature>
<comment type="caution">
    <text evidence="10">The sequence shown here is derived from an EMBL/GenBank/DDBJ whole genome shotgun (WGS) entry which is preliminary data.</text>
</comment>
<dbReference type="PANTHER" id="PTHR33529">
    <property type="entry name" value="SLR0882 PROTEIN-RELATED"/>
    <property type="match status" value="1"/>
</dbReference>
<dbReference type="PANTHER" id="PTHR33529:SF2">
    <property type="entry name" value="LIPOPOLYSACCHARIDE EXPORT SYSTEM PERMEASE PROTEIN LPTG"/>
    <property type="match status" value="1"/>
</dbReference>
<feature type="transmembrane region" description="Helical" evidence="9">
    <location>
        <begin position="271"/>
        <end position="289"/>
    </location>
</feature>
<comment type="similarity">
    <text evidence="3">Belongs to the LptF/LptG family.</text>
</comment>
<name>A0ABV7WVR6_9GAMM</name>
<keyword evidence="7 9" id="KW-0472">Membrane</keyword>
<evidence type="ECO:0000256" key="5">
    <source>
        <dbReference type="ARBA" id="ARBA00022692"/>
    </source>
</evidence>
<dbReference type="RefSeq" id="WP_290281713.1">
    <property type="nucleotide sequence ID" value="NZ_JAUFQI010000001.1"/>
</dbReference>
<dbReference type="NCBIfam" id="TIGR04408">
    <property type="entry name" value="LptG_lptG"/>
    <property type="match status" value="1"/>
</dbReference>
<keyword evidence="5 9" id="KW-0812">Transmembrane</keyword>
<dbReference type="Proteomes" id="UP001595710">
    <property type="component" value="Unassembled WGS sequence"/>
</dbReference>
<feature type="transmembrane region" description="Helical" evidence="9">
    <location>
        <begin position="12"/>
        <end position="33"/>
    </location>
</feature>
<keyword evidence="6 9" id="KW-1133">Transmembrane helix</keyword>
<evidence type="ECO:0000256" key="9">
    <source>
        <dbReference type="SAM" id="Phobius"/>
    </source>
</evidence>
<evidence type="ECO:0000256" key="4">
    <source>
        <dbReference type="ARBA" id="ARBA00022475"/>
    </source>
</evidence>
<dbReference type="InterPro" id="IPR030923">
    <property type="entry name" value="LptG"/>
</dbReference>
<dbReference type="EMBL" id="JBHRYN010000012">
    <property type="protein sequence ID" value="MFC3701980.1"/>
    <property type="molecule type" value="Genomic_DNA"/>
</dbReference>
<gene>
    <name evidence="10" type="primary">lptG</name>
    <name evidence="10" type="ORF">ACFOND_10040</name>
</gene>
<evidence type="ECO:0000256" key="6">
    <source>
        <dbReference type="ARBA" id="ARBA00022989"/>
    </source>
</evidence>